<comment type="caution">
    <text evidence="2">The sequence shown here is derived from an EMBL/GenBank/DDBJ whole genome shotgun (WGS) entry which is preliminary data.</text>
</comment>
<name>A0ABV9HXJ1_9FLAO</name>
<keyword evidence="1" id="KW-0732">Signal</keyword>
<dbReference type="Proteomes" id="UP001596043">
    <property type="component" value="Unassembled WGS sequence"/>
</dbReference>
<organism evidence="2 3">
    <name type="scientific">Dokdonia ponticola</name>
    <dbReference type="NCBI Taxonomy" id="2041041"/>
    <lineage>
        <taxon>Bacteria</taxon>
        <taxon>Pseudomonadati</taxon>
        <taxon>Bacteroidota</taxon>
        <taxon>Flavobacteriia</taxon>
        <taxon>Flavobacteriales</taxon>
        <taxon>Flavobacteriaceae</taxon>
        <taxon>Dokdonia</taxon>
    </lineage>
</organism>
<evidence type="ECO:0000256" key="1">
    <source>
        <dbReference type="SAM" id="SignalP"/>
    </source>
</evidence>
<protein>
    <submittedName>
        <fullName evidence="2">Uncharacterized protein</fullName>
    </submittedName>
</protein>
<sequence length="83" mass="9064">MMKKYFFLASSFVLLCSFTSSSISTEIMDLNQEVSVKTDANRTPVVFCTRGNLGRCDTRPDNQGFACNPGGNECGGTVIKDIQ</sequence>
<proteinExistence type="predicted"/>
<reference evidence="3" key="1">
    <citation type="journal article" date="2019" name="Int. J. Syst. Evol. Microbiol.">
        <title>The Global Catalogue of Microorganisms (GCM) 10K type strain sequencing project: providing services to taxonomists for standard genome sequencing and annotation.</title>
        <authorList>
            <consortium name="The Broad Institute Genomics Platform"/>
            <consortium name="The Broad Institute Genome Sequencing Center for Infectious Disease"/>
            <person name="Wu L."/>
            <person name="Ma J."/>
        </authorList>
    </citation>
    <scope>NUCLEOTIDE SEQUENCE [LARGE SCALE GENOMIC DNA]</scope>
    <source>
        <strain evidence="3">YJ-61-S</strain>
    </source>
</reference>
<keyword evidence="3" id="KW-1185">Reference proteome</keyword>
<dbReference type="EMBL" id="JBHSFV010000006">
    <property type="protein sequence ID" value="MFC4634542.1"/>
    <property type="molecule type" value="Genomic_DNA"/>
</dbReference>
<evidence type="ECO:0000313" key="2">
    <source>
        <dbReference type="EMBL" id="MFC4634542.1"/>
    </source>
</evidence>
<dbReference type="RefSeq" id="WP_379978897.1">
    <property type="nucleotide sequence ID" value="NZ_JBHSFV010000006.1"/>
</dbReference>
<gene>
    <name evidence="2" type="ORF">ACFO3O_11525</name>
</gene>
<feature type="chain" id="PRO_5045456454" evidence="1">
    <location>
        <begin position="23"/>
        <end position="83"/>
    </location>
</feature>
<feature type="signal peptide" evidence="1">
    <location>
        <begin position="1"/>
        <end position="22"/>
    </location>
</feature>
<accession>A0ABV9HXJ1</accession>
<evidence type="ECO:0000313" key="3">
    <source>
        <dbReference type="Proteomes" id="UP001596043"/>
    </source>
</evidence>